<dbReference type="InterPro" id="IPR051912">
    <property type="entry name" value="Alkylbase_DNA_Glycosylase/TA"/>
</dbReference>
<dbReference type="GO" id="GO:0032131">
    <property type="term" value="F:alkylated DNA binding"/>
    <property type="evidence" value="ECO:0007669"/>
    <property type="project" value="TreeGrafter"/>
</dbReference>
<dbReference type="RefSeq" id="WP_123390766.1">
    <property type="nucleotide sequence ID" value="NZ_RKHO01000001.1"/>
</dbReference>
<evidence type="ECO:0000256" key="1">
    <source>
        <dbReference type="ARBA" id="ARBA00022763"/>
    </source>
</evidence>
<dbReference type="GO" id="GO:0043916">
    <property type="term" value="F:DNA-7-methylguanine glycosylase activity"/>
    <property type="evidence" value="ECO:0007669"/>
    <property type="project" value="TreeGrafter"/>
</dbReference>
<comment type="caution">
    <text evidence="3">The sequence shown here is derived from an EMBL/GenBank/DDBJ whole genome shotgun (WGS) entry which is preliminary data.</text>
</comment>
<dbReference type="GO" id="GO:0006285">
    <property type="term" value="P:base-excision repair, AP site formation"/>
    <property type="evidence" value="ECO:0007669"/>
    <property type="project" value="TreeGrafter"/>
</dbReference>
<sequence length="319" mass="35273">MAPGTAVPHPGQTRVWRPGWPCPVPLVLSTHRRGSGDPTFRTTGDGATWRGVRTPEGPATLRLLPRPRDGEVHATAWGSGSDWVLDSVPRMLGADDDPTGFVPPEPLAHAWRRYGHWRLGATGLVMESLVPAVIEQKVTGQEAFAGFRRLVHRFGERAPGPPSMPEPEVRLWVQPSPAQLRAVPSWEWLACHVDGARSRPLMHAARVATALERAGREHPTEFDRRLRTLPGIGVWTSAEVRSRALGDADSVSFGDYHVAENVGWALTGEDGTTDERLAELLEPYAGHRHRVQRLVELAGLVRPRRGARMAPRRHLPVRR</sequence>
<dbReference type="GO" id="GO:0005737">
    <property type="term" value="C:cytoplasm"/>
    <property type="evidence" value="ECO:0007669"/>
    <property type="project" value="TreeGrafter"/>
</dbReference>
<dbReference type="GO" id="GO:0008725">
    <property type="term" value="F:DNA-3-methyladenine glycosylase activity"/>
    <property type="evidence" value="ECO:0007669"/>
    <property type="project" value="TreeGrafter"/>
</dbReference>
<keyword evidence="2" id="KW-0234">DNA repair</keyword>
<keyword evidence="4" id="KW-1185">Reference proteome</keyword>
<dbReference type="Proteomes" id="UP000281738">
    <property type="component" value="Unassembled WGS sequence"/>
</dbReference>
<protein>
    <submittedName>
        <fullName evidence="3">3-methyladenine DNA glycosylase/8-oxoguanine DNA glycosylase</fullName>
    </submittedName>
</protein>
<reference evidence="3 4" key="1">
    <citation type="submission" date="2018-11" db="EMBL/GenBank/DDBJ databases">
        <title>Sequencing the genomes of 1000 actinobacteria strains.</title>
        <authorList>
            <person name="Klenk H.-P."/>
        </authorList>
    </citation>
    <scope>NUCLEOTIDE SEQUENCE [LARGE SCALE GENOMIC DNA]</scope>
    <source>
        <strain evidence="3 4">DSM 12652</strain>
    </source>
</reference>
<dbReference type="SUPFAM" id="SSF48150">
    <property type="entry name" value="DNA-glycosylase"/>
    <property type="match status" value="1"/>
</dbReference>
<accession>A0A3N2CV28</accession>
<name>A0A3N2CV28_9ACTN</name>
<dbReference type="AlphaFoldDB" id="A0A3N2CV28"/>
<evidence type="ECO:0000256" key="2">
    <source>
        <dbReference type="ARBA" id="ARBA00023204"/>
    </source>
</evidence>
<dbReference type="PANTHER" id="PTHR43003">
    <property type="entry name" value="DNA-3-METHYLADENINE GLYCOSYLASE"/>
    <property type="match status" value="1"/>
</dbReference>
<evidence type="ECO:0000313" key="4">
    <source>
        <dbReference type="Proteomes" id="UP000281738"/>
    </source>
</evidence>
<dbReference type="GO" id="GO:0006307">
    <property type="term" value="P:DNA alkylation repair"/>
    <property type="evidence" value="ECO:0007669"/>
    <property type="project" value="TreeGrafter"/>
</dbReference>
<gene>
    <name evidence="3" type="ORF">EDD33_2182</name>
</gene>
<keyword evidence="1" id="KW-0227">DNA damage</keyword>
<dbReference type="Gene3D" id="1.10.340.30">
    <property type="entry name" value="Hypothetical protein, domain 2"/>
    <property type="match status" value="1"/>
</dbReference>
<dbReference type="PANTHER" id="PTHR43003:SF6">
    <property type="entry name" value="DNA GLYCOSYLASE"/>
    <property type="match status" value="1"/>
</dbReference>
<dbReference type="GO" id="GO:0032993">
    <property type="term" value="C:protein-DNA complex"/>
    <property type="evidence" value="ECO:0007669"/>
    <property type="project" value="TreeGrafter"/>
</dbReference>
<organism evidence="3 4">
    <name type="scientific">Nocardioides aurantiacus</name>
    <dbReference type="NCBI Taxonomy" id="86796"/>
    <lineage>
        <taxon>Bacteria</taxon>
        <taxon>Bacillati</taxon>
        <taxon>Actinomycetota</taxon>
        <taxon>Actinomycetes</taxon>
        <taxon>Propionibacteriales</taxon>
        <taxon>Nocardioidaceae</taxon>
        <taxon>Nocardioides</taxon>
    </lineage>
</organism>
<dbReference type="OrthoDB" id="5501430at2"/>
<dbReference type="InterPro" id="IPR011257">
    <property type="entry name" value="DNA_glycosylase"/>
</dbReference>
<proteinExistence type="predicted"/>
<dbReference type="EMBL" id="RKHO01000001">
    <property type="protein sequence ID" value="ROR91316.1"/>
    <property type="molecule type" value="Genomic_DNA"/>
</dbReference>
<evidence type="ECO:0000313" key="3">
    <source>
        <dbReference type="EMBL" id="ROR91316.1"/>
    </source>
</evidence>